<sequence length="195" mass="22511">MYKILYHNILQFSILLLIVTCSSCDGRDKSHKKPKQILADNGLLESFSERINYVPEHYTETVTDTILHTGYHVRIKSYTDMNSNILTTEKKDSLDIKTFFRTPVAEVAVDFKNETIFNHIISKTFISDKLENVSEALHPYQLKSVWIDDDHIASTDTVQMQILFCKPNVISDHKSFLLSISKTGDYKITEIKTKF</sequence>
<dbReference type="EMBL" id="JAGGJQ010000008">
    <property type="protein sequence ID" value="MBP1840845.1"/>
    <property type="molecule type" value="Genomic_DNA"/>
</dbReference>
<evidence type="ECO:0000313" key="4">
    <source>
        <dbReference type="Proteomes" id="UP001231587"/>
    </source>
</evidence>
<reference evidence="1" key="1">
    <citation type="submission" date="2021-03" db="EMBL/GenBank/DDBJ databases">
        <title>Genomic Encyclopedia of Type Strains, Phase IV (KMG-IV): sequencing the most valuable type-strain genomes for metagenomic binning, comparative biology and taxonomic classification.</title>
        <authorList>
            <person name="Goeker M."/>
        </authorList>
    </citation>
    <scope>NUCLEOTIDE SEQUENCE</scope>
    <source>
        <strain evidence="1">DSM 15523</strain>
        <strain evidence="2 4">DSM 16476</strain>
    </source>
</reference>
<gene>
    <name evidence="1" type="ORF">J2Z56_002776</name>
    <name evidence="2" type="ORF">J2Z57_002711</name>
</gene>
<name>A0A9X1CD10_9FLAO</name>
<dbReference type="AlphaFoldDB" id="A0A9X1CD10"/>
<comment type="caution">
    <text evidence="1">The sequence shown here is derived from an EMBL/GenBank/DDBJ whole genome shotgun (WGS) entry which is preliminary data.</text>
</comment>
<evidence type="ECO:0000313" key="1">
    <source>
        <dbReference type="EMBL" id="MBP1840845.1"/>
    </source>
</evidence>
<evidence type="ECO:0000313" key="3">
    <source>
        <dbReference type="Proteomes" id="UP001138672"/>
    </source>
</evidence>
<evidence type="ECO:0008006" key="5">
    <source>
        <dbReference type="Google" id="ProtNLM"/>
    </source>
</evidence>
<dbReference type="Proteomes" id="UP001231587">
    <property type="component" value="Unassembled WGS sequence"/>
</dbReference>
<proteinExistence type="predicted"/>
<dbReference type="EMBL" id="JAUSUU010000008">
    <property type="protein sequence ID" value="MDQ0336258.1"/>
    <property type="molecule type" value="Genomic_DNA"/>
</dbReference>
<accession>A0A9X1CD10</accession>
<organism evidence="1 3">
    <name type="scientific">Formosa algae</name>
    <dbReference type="NCBI Taxonomy" id="225843"/>
    <lineage>
        <taxon>Bacteria</taxon>
        <taxon>Pseudomonadati</taxon>
        <taxon>Bacteroidota</taxon>
        <taxon>Flavobacteriia</taxon>
        <taxon>Flavobacteriales</taxon>
        <taxon>Flavobacteriaceae</taxon>
        <taxon>Formosa</taxon>
    </lineage>
</organism>
<dbReference type="Proteomes" id="UP001138672">
    <property type="component" value="Unassembled WGS sequence"/>
</dbReference>
<keyword evidence="4" id="KW-1185">Reference proteome</keyword>
<protein>
    <recommendedName>
        <fullName evidence="5">DUF4738 domain-containing protein</fullName>
    </recommendedName>
</protein>
<evidence type="ECO:0000313" key="2">
    <source>
        <dbReference type="EMBL" id="MDQ0336258.1"/>
    </source>
</evidence>
<dbReference type="RefSeq" id="WP_057781643.1">
    <property type="nucleotide sequence ID" value="NZ_JAGGJQ010000008.1"/>
</dbReference>
<dbReference type="OrthoDB" id="1441026at2"/>